<evidence type="ECO:0000313" key="5">
    <source>
        <dbReference type="Proteomes" id="UP001159641"/>
    </source>
</evidence>
<evidence type="ECO:0000259" key="3">
    <source>
        <dbReference type="SMART" id="SM00435"/>
    </source>
</evidence>
<dbReference type="Pfam" id="PF01028">
    <property type="entry name" value="Topoisom_I"/>
    <property type="match status" value="1"/>
</dbReference>
<dbReference type="GO" id="GO:0042645">
    <property type="term" value="C:mitochondrial nucleoid"/>
    <property type="evidence" value="ECO:0007669"/>
    <property type="project" value="TreeGrafter"/>
</dbReference>
<comment type="caution">
    <text evidence="1">Lacks conserved residue(s) required for the propagation of feature annotation.</text>
</comment>
<dbReference type="InterPro" id="IPR011010">
    <property type="entry name" value="DNA_brk_join_enz"/>
</dbReference>
<evidence type="ECO:0000313" key="4">
    <source>
        <dbReference type="EMBL" id="KAJ8778061.1"/>
    </source>
</evidence>
<dbReference type="InterPro" id="IPR014711">
    <property type="entry name" value="TopoI_cat_a-hlx-sub_euk"/>
</dbReference>
<name>A0AB34GDM8_ESCRO</name>
<dbReference type="Proteomes" id="UP001159641">
    <property type="component" value="Unassembled WGS sequence"/>
</dbReference>
<dbReference type="Gene3D" id="3.90.15.10">
    <property type="entry name" value="Topoisomerase I, Chain A, domain 3"/>
    <property type="match status" value="1"/>
</dbReference>
<organism evidence="4 5">
    <name type="scientific">Eschrichtius robustus</name>
    <name type="common">California gray whale</name>
    <name type="synonym">Eschrichtius gibbosus</name>
    <dbReference type="NCBI Taxonomy" id="9764"/>
    <lineage>
        <taxon>Eukaryota</taxon>
        <taxon>Metazoa</taxon>
        <taxon>Chordata</taxon>
        <taxon>Craniata</taxon>
        <taxon>Vertebrata</taxon>
        <taxon>Euteleostomi</taxon>
        <taxon>Mammalia</taxon>
        <taxon>Eutheria</taxon>
        <taxon>Laurasiatheria</taxon>
        <taxon>Artiodactyla</taxon>
        <taxon>Whippomorpha</taxon>
        <taxon>Cetacea</taxon>
        <taxon>Mysticeti</taxon>
        <taxon>Eschrichtiidae</taxon>
        <taxon>Eschrichtius</taxon>
    </lineage>
</organism>
<dbReference type="AlphaFoldDB" id="A0AB34GDM8"/>
<dbReference type="SUPFAM" id="SSF56349">
    <property type="entry name" value="DNA breaking-rejoining enzymes"/>
    <property type="match status" value="1"/>
</dbReference>
<dbReference type="PANTHER" id="PTHR10290:SF1">
    <property type="entry name" value="DNA TOPOISOMERASE I, MITOCHONDRIAL"/>
    <property type="match status" value="1"/>
</dbReference>
<reference evidence="4 5" key="1">
    <citation type="submission" date="2022-11" db="EMBL/GenBank/DDBJ databases">
        <title>Whole genome sequence of Eschrichtius robustus ER-17-0199.</title>
        <authorList>
            <person name="Bruniche-Olsen A."/>
            <person name="Black A.N."/>
            <person name="Fields C.J."/>
            <person name="Walden K."/>
            <person name="Dewoody J.A."/>
        </authorList>
    </citation>
    <scope>NUCLEOTIDE SEQUENCE [LARGE SCALE GENOMIC DNA]</scope>
    <source>
        <strain evidence="4">ER-17-0199</strain>
        <tissue evidence="4">Blubber</tissue>
    </source>
</reference>
<dbReference type="PROSITE" id="PS52038">
    <property type="entry name" value="TOPO_IB_2"/>
    <property type="match status" value="1"/>
</dbReference>
<protein>
    <recommendedName>
        <fullName evidence="3">DNA topoisomerase I eukaryotic-type domain-containing protein</fullName>
    </recommendedName>
</protein>
<dbReference type="GO" id="GO:0003917">
    <property type="term" value="F:DNA topoisomerase type I (single strand cut, ATP-independent) activity"/>
    <property type="evidence" value="ECO:0007669"/>
    <property type="project" value="InterPro"/>
</dbReference>
<feature type="compositionally biased region" description="Polar residues" evidence="2">
    <location>
        <begin position="194"/>
        <end position="205"/>
    </location>
</feature>
<gene>
    <name evidence="4" type="ORF">J1605_013921</name>
</gene>
<dbReference type="SMART" id="SM00435">
    <property type="entry name" value="TOPEUc"/>
    <property type="match status" value="1"/>
</dbReference>
<dbReference type="GO" id="GO:0005694">
    <property type="term" value="C:chromosome"/>
    <property type="evidence" value="ECO:0007669"/>
    <property type="project" value="InterPro"/>
</dbReference>
<dbReference type="GO" id="GO:0006260">
    <property type="term" value="P:DNA replication"/>
    <property type="evidence" value="ECO:0007669"/>
    <property type="project" value="TreeGrafter"/>
</dbReference>
<dbReference type="InterPro" id="IPR051062">
    <property type="entry name" value="Topoisomerase_IB"/>
</dbReference>
<accession>A0AB34GDM8</accession>
<feature type="region of interest" description="Disordered" evidence="2">
    <location>
        <begin position="170"/>
        <end position="205"/>
    </location>
</feature>
<sequence length="205" mass="22449">MTAPWEKPRLLVSQFCRTAGPSGPSFTSISSAPGGFFLPRARGGLCKGFFSLPQVYENLQLFVENKGPGAELFDRLTTASLNKHLQDLMDGLTAKVFRTCNASLTLQGQLRALTRAEDGVAAKILSYNRANRAVAVLCNHQRATPKTFEKSMQTLRSKIEAKVKQVAEAKAELKKARADHRSRGDSRSKRQVSGGPSPSKSRGWQ</sequence>
<dbReference type="InterPro" id="IPR013500">
    <property type="entry name" value="TopoI_cat_euk"/>
</dbReference>
<feature type="domain" description="DNA topoisomerase I eukaryotic-type" evidence="3">
    <location>
        <begin position="3"/>
        <end position="194"/>
    </location>
</feature>
<keyword evidence="1" id="KW-0238">DNA-binding</keyword>
<dbReference type="EMBL" id="JAIQCJ010002272">
    <property type="protein sequence ID" value="KAJ8778061.1"/>
    <property type="molecule type" value="Genomic_DNA"/>
</dbReference>
<comment type="caution">
    <text evidence="4">The sequence shown here is derived from an EMBL/GenBank/DDBJ whole genome shotgun (WGS) entry which is preliminary data.</text>
</comment>
<dbReference type="PANTHER" id="PTHR10290">
    <property type="entry name" value="DNA TOPOISOMERASE I"/>
    <property type="match status" value="1"/>
</dbReference>
<dbReference type="Gene3D" id="1.10.132.10">
    <property type="match status" value="1"/>
</dbReference>
<feature type="compositionally biased region" description="Basic and acidic residues" evidence="2">
    <location>
        <begin position="170"/>
        <end position="188"/>
    </location>
</feature>
<proteinExistence type="predicted"/>
<keyword evidence="5" id="KW-1185">Reference proteome</keyword>
<dbReference type="GO" id="GO:0006265">
    <property type="term" value="P:DNA topological change"/>
    <property type="evidence" value="ECO:0007669"/>
    <property type="project" value="InterPro"/>
</dbReference>
<dbReference type="InterPro" id="IPR013499">
    <property type="entry name" value="TopoI_euk"/>
</dbReference>
<dbReference type="GO" id="GO:0003677">
    <property type="term" value="F:DNA binding"/>
    <property type="evidence" value="ECO:0007669"/>
    <property type="project" value="UniProtKB-UniRule"/>
</dbReference>
<evidence type="ECO:0000256" key="1">
    <source>
        <dbReference type="PROSITE-ProRule" id="PRU01382"/>
    </source>
</evidence>
<dbReference type="InterPro" id="IPR014727">
    <property type="entry name" value="TopoI_cat_a/b-sub_euk"/>
</dbReference>
<evidence type="ECO:0000256" key="2">
    <source>
        <dbReference type="SAM" id="MobiDB-lite"/>
    </source>
</evidence>